<keyword evidence="2" id="KW-1015">Disulfide bond</keyword>
<dbReference type="PROSITE" id="PS00134">
    <property type="entry name" value="TRYPSIN_HIS"/>
    <property type="match status" value="1"/>
</dbReference>
<gene>
    <name evidence="6" type="primary">LOC129325140</name>
</gene>
<dbReference type="FunFam" id="2.40.10.10:FF:000002">
    <property type="entry name" value="Transmembrane protease serine"/>
    <property type="match status" value="1"/>
</dbReference>
<dbReference type="FunFam" id="2.40.10.10:FF:000068">
    <property type="entry name" value="transmembrane protease serine 2"/>
    <property type="match status" value="1"/>
</dbReference>
<dbReference type="InterPro" id="IPR018114">
    <property type="entry name" value="TRYPSIN_HIS"/>
</dbReference>
<evidence type="ECO:0000256" key="2">
    <source>
        <dbReference type="ARBA" id="ARBA00023157"/>
    </source>
</evidence>
<dbReference type="PANTHER" id="PTHR24253">
    <property type="entry name" value="TRANSMEMBRANE PROTEASE SERINE"/>
    <property type="match status" value="1"/>
</dbReference>
<comment type="similarity">
    <text evidence="1">Belongs to the peptidase S1 family. Snake venom subfamily.</text>
</comment>
<dbReference type="GeneID" id="129325140"/>
<proteinExistence type="inferred from homology"/>
<dbReference type="InterPro" id="IPR043504">
    <property type="entry name" value="Peptidase_S1_PA_chymotrypsin"/>
</dbReference>
<evidence type="ECO:0000313" key="6">
    <source>
        <dbReference type="RefSeq" id="XP_054828676.1"/>
    </source>
</evidence>
<dbReference type="Pfam" id="PF00089">
    <property type="entry name" value="Trypsin"/>
    <property type="match status" value="1"/>
</dbReference>
<dbReference type="InterPro" id="IPR009003">
    <property type="entry name" value="Peptidase_S1_PA"/>
</dbReference>
<organism evidence="5 6">
    <name type="scientific">Eublepharis macularius</name>
    <name type="common">Leopard gecko</name>
    <name type="synonym">Cyrtodactylus macularius</name>
    <dbReference type="NCBI Taxonomy" id="481883"/>
    <lineage>
        <taxon>Eukaryota</taxon>
        <taxon>Metazoa</taxon>
        <taxon>Chordata</taxon>
        <taxon>Craniata</taxon>
        <taxon>Vertebrata</taxon>
        <taxon>Euteleostomi</taxon>
        <taxon>Lepidosauria</taxon>
        <taxon>Squamata</taxon>
        <taxon>Bifurcata</taxon>
        <taxon>Gekkota</taxon>
        <taxon>Eublepharidae</taxon>
        <taxon>Eublepharinae</taxon>
        <taxon>Eublepharis</taxon>
    </lineage>
</organism>
<comment type="similarity">
    <text evidence="3">Belongs to the peptidase S1 family. CLIP subfamily.</text>
</comment>
<dbReference type="SMART" id="SM00020">
    <property type="entry name" value="Tryp_SPc"/>
    <property type="match status" value="1"/>
</dbReference>
<dbReference type="InterPro" id="IPR001254">
    <property type="entry name" value="Trypsin_dom"/>
</dbReference>
<evidence type="ECO:0000313" key="5">
    <source>
        <dbReference type="Proteomes" id="UP001190640"/>
    </source>
</evidence>
<name>A0AA97KSH0_EUBMA</name>
<dbReference type="Proteomes" id="UP001190640">
    <property type="component" value="Chromosome 1"/>
</dbReference>
<protein>
    <submittedName>
        <fullName evidence="6">Serine protease 55-like</fullName>
    </submittedName>
</protein>
<dbReference type="PROSITE" id="PS50240">
    <property type="entry name" value="TRYPSIN_DOM"/>
    <property type="match status" value="1"/>
</dbReference>
<feature type="domain" description="Peptidase S1" evidence="4">
    <location>
        <begin position="20"/>
        <end position="249"/>
    </location>
</feature>
<dbReference type="CDD" id="cd00190">
    <property type="entry name" value="Tryp_SPc"/>
    <property type="match status" value="1"/>
</dbReference>
<dbReference type="InterPro" id="IPR001314">
    <property type="entry name" value="Peptidase_S1A"/>
</dbReference>
<dbReference type="Gene3D" id="2.40.10.10">
    <property type="entry name" value="Trypsin-like serine proteases"/>
    <property type="match status" value="1"/>
</dbReference>
<dbReference type="KEGG" id="emc:129325140"/>
<dbReference type="PANTHER" id="PTHR24253:SF8">
    <property type="entry name" value="SERINE PROTEASE 52"/>
    <property type="match status" value="1"/>
</dbReference>
<dbReference type="AlphaFoldDB" id="A0AA97KSH0"/>
<dbReference type="GO" id="GO:0005576">
    <property type="term" value="C:extracellular region"/>
    <property type="evidence" value="ECO:0007669"/>
    <property type="project" value="UniProtKB-ARBA"/>
</dbReference>
<evidence type="ECO:0000256" key="3">
    <source>
        <dbReference type="ARBA" id="ARBA00024195"/>
    </source>
</evidence>
<keyword evidence="5" id="KW-1185">Reference proteome</keyword>
<evidence type="ECO:0000256" key="1">
    <source>
        <dbReference type="ARBA" id="ARBA00009228"/>
    </source>
</evidence>
<dbReference type="RefSeq" id="XP_054828676.1">
    <property type="nucleotide sequence ID" value="XM_054972701.1"/>
</dbReference>
<reference evidence="6" key="1">
    <citation type="submission" date="2025-08" db="UniProtKB">
        <authorList>
            <consortium name="RefSeq"/>
        </authorList>
    </citation>
    <scope>IDENTIFICATION</scope>
    <source>
        <tissue evidence="6">Blood</tissue>
    </source>
</reference>
<dbReference type="PRINTS" id="PR00722">
    <property type="entry name" value="CHYMOTRYPSIN"/>
</dbReference>
<dbReference type="GO" id="GO:0006508">
    <property type="term" value="P:proteolysis"/>
    <property type="evidence" value="ECO:0007669"/>
    <property type="project" value="InterPro"/>
</dbReference>
<sequence>MSFSSCVSNPFYKVTLETAPRSGVEAAAALEKLSWKISIEAENKHICGGVILNSWWILSAAHCFTKELPPDLHVIVGLKGYAKKRRMLDRIVIHQDFNNASMANDIALILLDSPIKFSKKMLISVPLMHDLSMWKDCSVSRWSSIMAGGEKRPISTLQEVETTLISNKQCSQSVQGLTEDMLCAISEEGREGLCEGDSGGPLVCTYGDIIVEWFVVGIASRGDSCGGEDSPVVYTLVFSYLDWIQTATTREGKPFIPEGRDDVIDTSIRSGAVQNHFASDSPLLPLVCLILIVYKL</sequence>
<evidence type="ECO:0000259" key="4">
    <source>
        <dbReference type="PROSITE" id="PS50240"/>
    </source>
</evidence>
<accession>A0AA97KSH0</accession>
<dbReference type="GO" id="GO:0004252">
    <property type="term" value="F:serine-type endopeptidase activity"/>
    <property type="evidence" value="ECO:0007669"/>
    <property type="project" value="InterPro"/>
</dbReference>
<dbReference type="SUPFAM" id="SSF50494">
    <property type="entry name" value="Trypsin-like serine proteases"/>
    <property type="match status" value="1"/>
</dbReference>